<accession>A0A0A2W5E3</accession>
<gene>
    <name evidence="1" type="ORF">BBAD15_g454</name>
</gene>
<dbReference type="InterPro" id="IPR019960">
    <property type="entry name" value="T1SS_VCA0849"/>
</dbReference>
<dbReference type="Proteomes" id="UP000030106">
    <property type="component" value="Unassembled WGS sequence"/>
</dbReference>
<dbReference type="EMBL" id="ANFO01000031">
    <property type="protein sequence ID" value="KGQ13640.1"/>
    <property type="molecule type" value="Genomic_DNA"/>
</dbReference>
<proteinExistence type="predicted"/>
<sequence>MNPQIVSTAYGDIINGSTAYADTLVYHVLAGGANDGTGGNGSDVWKNFSLAQGDQINIHDLLVGWNGQTSTLGNYLSVATVGNNTVISIDRDGTAGAFHSTTLVTLENVHTTLDELIQNNHIVA</sequence>
<dbReference type="HOGENOM" id="CLU_2003490_0_0_1"/>
<evidence type="ECO:0000313" key="1">
    <source>
        <dbReference type="EMBL" id="KGQ13640.1"/>
    </source>
</evidence>
<evidence type="ECO:0008006" key="3">
    <source>
        <dbReference type="Google" id="ProtNLM"/>
    </source>
</evidence>
<dbReference type="AlphaFoldDB" id="A0A0A2W5E3"/>
<organism evidence="1 2">
    <name type="scientific">Beauveria bassiana D1-5</name>
    <dbReference type="NCBI Taxonomy" id="1245745"/>
    <lineage>
        <taxon>Eukaryota</taxon>
        <taxon>Fungi</taxon>
        <taxon>Dikarya</taxon>
        <taxon>Ascomycota</taxon>
        <taxon>Pezizomycotina</taxon>
        <taxon>Sordariomycetes</taxon>
        <taxon>Hypocreomycetidae</taxon>
        <taxon>Hypocreales</taxon>
        <taxon>Cordycipitaceae</taxon>
        <taxon>Beauveria</taxon>
    </lineage>
</organism>
<dbReference type="NCBIfam" id="TIGR03661">
    <property type="entry name" value="T1SS_VCA0849"/>
    <property type="match status" value="1"/>
</dbReference>
<protein>
    <recommendedName>
        <fullName evidence="3">Type I secretion C-terminal target domain-containing protein</fullName>
    </recommendedName>
</protein>
<reference evidence="1 2" key="1">
    <citation type="submission" date="2012-10" db="EMBL/GenBank/DDBJ databases">
        <title>Genome sequencing and analysis of entomopathogenic fungi Beauveria bassiana D1-5.</title>
        <authorList>
            <person name="Li Q."/>
            <person name="Wang L."/>
            <person name="Zhang Z."/>
            <person name="Wang Q."/>
            <person name="Ren J."/>
            <person name="Wang M."/>
            <person name="Xu W."/>
            <person name="Wang J."/>
            <person name="Lu Y."/>
            <person name="Du Q."/>
            <person name="Sun Z."/>
        </authorList>
    </citation>
    <scope>NUCLEOTIDE SEQUENCE [LARGE SCALE GENOMIC DNA]</scope>
    <source>
        <strain evidence="1 2">D1-5</strain>
    </source>
</reference>
<evidence type="ECO:0000313" key="2">
    <source>
        <dbReference type="Proteomes" id="UP000030106"/>
    </source>
</evidence>
<comment type="caution">
    <text evidence="1">The sequence shown here is derived from an EMBL/GenBank/DDBJ whole genome shotgun (WGS) entry which is preliminary data.</text>
</comment>
<name>A0A0A2W5E3_BEABA</name>